<dbReference type="Proteomes" id="UP000588647">
    <property type="component" value="Unassembled WGS sequence"/>
</dbReference>
<dbReference type="PROSITE" id="PS01124">
    <property type="entry name" value="HTH_ARAC_FAMILY_2"/>
    <property type="match status" value="1"/>
</dbReference>
<dbReference type="SMART" id="SM00342">
    <property type="entry name" value="HTH_ARAC"/>
    <property type="match status" value="1"/>
</dbReference>
<organism evidence="4 5">
    <name type="scientific">Aurantimonas endophytica</name>
    <dbReference type="NCBI Taxonomy" id="1522175"/>
    <lineage>
        <taxon>Bacteria</taxon>
        <taxon>Pseudomonadati</taxon>
        <taxon>Pseudomonadota</taxon>
        <taxon>Alphaproteobacteria</taxon>
        <taxon>Hyphomicrobiales</taxon>
        <taxon>Aurantimonadaceae</taxon>
        <taxon>Aurantimonas</taxon>
    </lineage>
</organism>
<comment type="caution">
    <text evidence="4">The sequence shown here is derived from an EMBL/GenBank/DDBJ whole genome shotgun (WGS) entry which is preliminary data.</text>
</comment>
<dbReference type="RefSeq" id="WP_183211151.1">
    <property type="nucleotide sequence ID" value="NZ_JAAAMM010000007.1"/>
</dbReference>
<protein>
    <submittedName>
        <fullName evidence="4">AraC-like DNA-binding protein</fullName>
    </submittedName>
</protein>
<dbReference type="InterPro" id="IPR009594">
    <property type="entry name" value="Tscrpt_reg_HTH_AraC_N"/>
</dbReference>
<dbReference type="GO" id="GO:0003700">
    <property type="term" value="F:DNA-binding transcription factor activity"/>
    <property type="evidence" value="ECO:0007669"/>
    <property type="project" value="InterPro"/>
</dbReference>
<dbReference type="GO" id="GO:0043565">
    <property type="term" value="F:sequence-specific DNA binding"/>
    <property type="evidence" value="ECO:0007669"/>
    <property type="project" value="InterPro"/>
</dbReference>
<dbReference type="InterPro" id="IPR009057">
    <property type="entry name" value="Homeodomain-like_sf"/>
</dbReference>
<keyword evidence="4" id="KW-0238">DNA-binding</keyword>
<accession>A0A7W6MRX2</accession>
<evidence type="ECO:0000259" key="3">
    <source>
        <dbReference type="PROSITE" id="PS01124"/>
    </source>
</evidence>
<dbReference type="SUPFAM" id="SSF46689">
    <property type="entry name" value="Homeodomain-like"/>
    <property type="match status" value="2"/>
</dbReference>
<dbReference type="Pfam" id="PF12833">
    <property type="entry name" value="HTH_18"/>
    <property type="match status" value="1"/>
</dbReference>
<evidence type="ECO:0000313" key="4">
    <source>
        <dbReference type="EMBL" id="MBB4005535.1"/>
    </source>
</evidence>
<reference evidence="4 5" key="1">
    <citation type="submission" date="2020-08" db="EMBL/GenBank/DDBJ databases">
        <title>Genomic Encyclopedia of Type Strains, Phase IV (KMG-IV): sequencing the most valuable type-strain genomes for metagenomic binning, comparative biology and taxonomic classification.</title>
        <authorList>
            <person name="Goeker M."/>
        </authorList>
    </citation>
    <scope>NUCLEOTIDE SEQUENCE [LARGE SCALE GENOMIC DNA]</scope>
    <source>
        <strain evidence="4 5">DSM 103570</strain>
    </source>
</reference>
<dbReference type="Gene3D" id="1.10.10.60">
    <property type="entry name" value="Homeodomain-like"/>
    <property type="match status" value="2"/>
</dbReference>
<sequence>MQALRQAVFDYAGQHANGDGLAVTPVAGLRMMRVDIPAGPLRSIYRPLVCLVLQGSKQMTIGRTEQIFSAGQSVIVGADVPVIGQIVEAAAREPYLAVAIELDAVIMQEVALEMGSTVEVEPPAAPLFVETLDDTIIDCAMRLMRLLDHPQAVDVVRPAIMRELHYWLLNSENGPALRSLSVPGGHGERIARAVDILRSSFSDPIPVESLAAAANLSPSAFHRHFKALTSLSPLQFQKQLRLIEARRLMLAKGYTATQAAGTVGYESASQFSREYSRMFGTTRKRESRNEAQAAA</sequence>
<dbReference type="Pfam" id="PF06719">
    <property type="entry name" value="AraC_N"/>
    <property type="match status" value="1"/>
</dbReference>
<dbReference type="PANTHER" id="PTHR43436:SF1">
    <property type="entry name" value="TRANSCRIPTIONAL REGULATORY PROTEIN"/>
    <property type="match status" value="1"/>
</dbReference>
<dbReference type="InterPro" id="IPR018060">
    <property type="entry name" value="HTH_AraC"/>
</dbReference>
<evidence type="ECO:0000313" key="5">
    <source>
        <dbReference type="Proteomes" id="UP000588647"/>
    </source>
</evidence>
<proteinExistence type="predicted"/>
<dbReference type="PANTHER" id="PTHR43436">
    <property type="entry name" value="ARAC-FAMILY TRANSCRIPTIONAL REGULATOR"/>
    <property type="match status" value="1"/>
</dbReference>
<dbReference type="AlphaFoldDB" id="A0A7W6MRX2"/>
<keyword evidence="1" id="KW-0805">Transcription regulation</keyword>
<name>A0A7W6MRX2_9HYPH</name>
<evidence type="ECO:0000256" key="1">
    <source>
        <dbReference type="ARBA" id="ARBA00023015"/>
    </source>
</evidence>
<keyword evidence="2" id="KW-0804">Transcription</keyword>
<dbReference type="EMBL" id="JACIEM010000007">
    <property type="protein sequence ID" value="MBB4005535.1"/>
    <property type="molecule type" value="Genomic_DNA"/>
</dbReference>
<gene>
    <name evidence="4" type="ORF">GGR03_004637</name>
</gene>
<feature type="domain" description="HTH araC/xylS-type" evidence="3">
    <location>
        <begin position="191"/>
        <end position="289"/>
    </location>
</feature>
<evidence type="ECO:0000256" key="2">
    <source>
        <dbReference type="ARBA" id="ARBA00023163"/>
    </source>
</evidence>
<keyword evidence="5" id="KW-1185">Reference proteome</keyword>